<dbReference type="PANTHER" id="PTHR30193">
    <property type="entry name" value="ABC TRANSPORTER PERMEASE PROTEIN"/>
    <property type="match status" value="1"/>
</dbReference>
<dbReference type="Pfam" id="PF00528">
    <property type="entry name" value="BPD_transp_1"/>
    <property type="match status" value="1"/>
</dbReference>
<keyword evidence="2 7" id="KW-0813">Transport</keyword>
<evidence type="ECO:0000259" key="8">
    <source>
        <dbReference type="PROSITE" id="PS50928"/>
    </source>
</evidence>
<organism evidence="9 10">
    <name type="scientific">Paenibacillus apis</name>
    <dbReference type="NCBI Taxonomy" id="1792174"/>
    <lineage>
        <taxon>Bacteria</taxon>
        <taxon>Bacillati</taxon>
        <taxon>Bacillota</taxon>
        <taxon>Bacilli</taxon>
        <taxon>Bacillales</taxon>
        <taxon>Paenibacillaceae</taxon>
        <taxon>Paenibacillus</taxon>
    </lineage>
</organism>
<feature type="transmembrane region" description="Helical" evidence="7">
    <location>
        <begin position="40"/>
        <end position="66"/>
    </location>
</feature>
<dbReference type="Proteomes" id="UP000678895">
    <property type="component" value="Unassembled WGS sequence"/>
</dbReference>
<name>A0A919Y2W4_9BACL</name>
<dbReference type="GO" id="GO:0005886">
    <property type="term" value="C:plasma membrane"/>
    <property type="evidence" value="ECO:0007669"/>
    <property type="project" value="UniProtKB-SubCell"/>
</dbReference>
<dbReference type="AlphaFoldDB" id="A0A919Y2W4"/>
<dbReference type="GO" id="GO:0055085">
    <property type="term" value="P:transmembrane transport"/>
    <property type="evidence" value="ECO:0007669"/>
    <property type="project" value="InterPro"/>
</dbReference>
<dbReference type="InterPro" id="IPR051393">
    <property type="entry name" value="ABC_transporter_permease"/>
</dbReference>
<evidence type="ECO:0000313" key="9">
    <source>
        <dbReference type="EMBL" id="GIO41430.1"/>
    </source>
</evidence>
<evidence type="ECO:0000256" key="2">
    <source>
        <dbReference type="ARBA" id="ARBA00022448"/>
    </source>
</evidence>
<keyword evidence="10" id="KW-1185">Reference proteome</keyword>
<feature type="transmembrane region" description="Helical" evidence="7">
    <location>
        <begin position="159"/>
        <end position="177"/>
    </location>
</feature>
<evidence type="ECO:0000256" key="4">
    <source>
        <dbReference type="ARBA" id="ARBA00022692"/>
    </source>
</evidence>
<evidence type="ECO:0000256" key="3">
    <source>
        <dbReference type="ARBA" id="ARBA00022475"/>
    </source>
</evidence>
<feature type="transmembrane region" description="Helical" evidence="7">
    <location>
        <begin position="184"/>
        <end position="207"/>
    </location>
</feature>
<feature type="transmembrane region" description="Helical" evidence="7">
    <location>
        <begin position="135"/>
        <end position="153"/>
    </location>
</feature>
<protein>
    <submittedName>
        <fullName evidence="9">ABC transporter permease</fullName>
    </submittedName>
</protein>
<dbReference type="InterPro" id="IPR035906">
    <property type="entry name" value="MetI-like_sf"/>
</dbReference>
<dbReference type="EMBL" id="BORS01000003">
    <property type="protein sequence ID" value="GIO41430.1"/>
    <property type="molecule type" value="Genomic_DNA"/>
</dbReference>
<sequence>MAHSPLMNEKKGDVLYPSKEPKTSLYSRFKRALVIHRHSYILLAPYAILFTMFTVLPVLMSILISFTHFNMLEMPKFVGWQNYTRLFLEDDIFLIAVKNTLLLATITGPISYIACFIFAWLINELSPKLRAFMTLVFYAPSISGNIFFIWQIMFSGDRYGIINGLLMKIGIIIEPILWLKTEAYIMPIIIIVQLWLSLGTGFLAFIAGLQTVDRTLFEAGAVDGIRNRWQELWYITLPSMRPQLMFGAVIQLTTAFAVADVSINLAGFPSVNYAGETIVTHLIDFGTIRFEMGFASAIATVLFILMLSTNLFVQKMLRKVGE</sequence>
<gene>
    <name evidence="9" type="ORF">J41TS4_11880</name>
</gene>
<dbReference type="PANTHER" id="PTHR30193:SF37">
    <property type="entry name" value="INNER MEMBRANE ABC TRANSPORTER PERMEASE PROTEIN YCJO"/>
    <property type="match status" value="1"/>
</dbReference>
<comment type="caution">
    <text evidence="9">The sequence shown here is derived from an EMBL/GenBank/DDBJ whole genome shotgun (WGS) entry which is preliminary data.</text>
</comment>
<evidence type="ECO:0000256" key="5">
    <source>
        <dbReference type="ARBA" id="ARBA00022989"/>
    </source>
</evidence>
<keyword evidence="6 7" id="KW-0472">Membrane</keyword>
<dbReference type="CDD" id="cd06261">
    <property type="entry name" value="TM_PBP2"/>
    <property type="match status" value="1"/>
</dbReference>
<keyword evidence="5 7" id="KW-1133">Transmembrane helix</keyword>
<feature type="domain" description="ABC transmembrane type-1" evidence="8">
    <location>
        <begin position="97"/>
        <end position="313"/>
    </location>
</feature>
<comment type="similarity">
    <text evidence="7">Belongs to the binding-protein-dependent transport system permease family.</text>
</comment>
<dbReference type="PROSITE" id="PS50928">
    <property type="entry name" value="ABC_TM1"/>
    <property type="match status" value="1"/>
</dbReference>
<dbReference type="Gene3D" id="1.10.3720.10">
    <property type="entry name" value="MetI-like"/>
    <property type="match status" value="1"/>
</dbReference>
<evidence type="ECO:0000256" key="6">
    <source>
        <dbReference type="ARBA" id="ARBA00023136"/>
    </source>
</evidence>
<comment type="subcellular location">
    <subcellularLocation>
        <location evidence="1 7">Cell membrane</location>
        <topology evidence="1 7">Multi-pass membrane protein</topology>
    </subcellularLocation>
</comment>
<accession>A0A919Y2W4</accession>
<keyword evidence="4 7" id="KW-0812">Transmembrane</keyword>
<evidence type="ECO:0000313" key="10">
    <source>
        <dbReference type="Proteomes" id="UP000678895"/>
    </source>
</evidence>
<feature type="transmembrane region" description="Helical" evidence="7">
    <location>
        <begin position="101"/>
        <end position="123"/>
    </location>
</feature>
<evidence type="ECO:0000256" key="1">
    <source>
        <dbReference type="ARBA" id="ARBA00004651"/>
    </source>
</evidence>
<feature type="transmembrane region" description="Helical" evidence="7">
    <location>
        <begin position="292"/>
        <end position="313"/>
    </location>
</feature>
<dbReference type="SUPFAM" id="SSF161098">
    <property type="entry name" value="MetI-like"/>
    <property type="match status" value="1"/>
</dbReference>
<evidence type="ECO:0000256" key="7">
    <source>
        <dbReference type="RuleBase" id="RU363032"/>
    </source>
</evidence>
<reference evidence="9" key="1">
    <citation type="submission" date="2021-03" db="EMBL/GenBank/DDBJ databases">
        <title>Antimicrobial resistance genes in bacteria isolated from Japanese honey, and their potential for conferring macrolide and lincosamide resistance in the American foulbrood pathogen Paenibacillus larvae.</title>
        <authorList>
            <person name="Okamoto M."/>
            <person name="Kumagai M."/>
            <person name="Kanamori H."/>
            <person name="Takamatsu D."/>
        </authorList>
    </citation>
    <scope>NUCLEOTIDE SEQUENCE</scope>
    <source>
        <strain evidence="9">J41TS4</strain>
    </source>
</reference>
<keyword evidence="3" id="KW-1003">Cell membrane</keyword>
<proteinExistence type="inferred from homology"/>
<dbReference type="InterPro" id="IPR000515">
    <property type="entry name" value="MetI-like"/>
</dbReference>